<evidence type="ECO:0000313" key="5">
    <source>
        <dbReference type="Proteomes" id="UP001487740"/>
    </source>
</evidence>
<protein>
    <recommendedName>
        <fullName evidence="3">Sulfotransferase domain-containing protein</fullName>
    </recommendedName>
</protein>
<dbReference type="Pfam" id="PF00685">
    <property type="entry name" value="Sulfotransfer_1"/>
    <property type="match status" value="1"/>
</dbReference>
<feature type="domain" description="Sulfotransferase" evidence="3">
    <location>
        <begin position="3"/>
        <end position="177"/>
    </location>
</feature>
<reference evidence="4 5" key="1">
    <citation type="submission" date="2023-03" db="EMBL/GenBank/DDBJ databases">
        <title>High-quality genome of Scylla paramamosain provides insights in environmental adaptation.</title>
        <authorList>
            <person name="Zhang L."/>
        </authorList>
    </citation>
    <scope>NUCLEOTIDE SEQUENCE [LARGE SCALE GENOMIC DNA]</scope>
    <source>
        <strain evidence="4">LZ_2023a</strain>
        <tissue evidence="4">Muscle</tissue>
    </source>
</reference>
<evidence type="ECO:0000256" key="2">
    <source>
        <dbReference type="ARBA" id="ARBA00022679"/>
    </source>
</evidence>
<dbReference type="EMBL" id="JARAKH010001335">
    <property type="protein sequence ID" value="KAK8373138.1"/>
    <property type="molecule type" value="Genomic_DNA"/>
</dbReference>
<keyword evidence="2" id="KW-0808">Transferase</keyword>
<proteinExistence type="inferred from homology"/>
<dbReference type="Proteomes" id="UP001487740">
    <property type="component" value="Unassembled WGS sequence"/>
</dbReference>
<dbReference type="GO" id="GO:0008146">
    <property type="term" value="F:sulfotransferase activity"/>
    <property type="evidence" value="ECO:0007669"/>
    <property type="project" value="InterPro"/>
</dbReference>
<accession>A0AAW0SCX9</accession>
<dbReference type="InterPro" id="IPR000863">
    <property type="entry name" value="Sulfotransferase_dom"/>
</dbReference>
<dbReference type="InterPro" id="IPR027417">
    <property type="entry name" value="P-loop_NTPase"/>
</dbReference>
<evidence type="ECO:0000259" key="3">
    <source>
        <dbReference type="Pfam" id="PF00685"/>
    </source>
</evidence>
<keyword evidence="5" id="KW-1185">Reference proteome</keyword>
<comment type="caution">
    <text evidence="4">The sequence shown here is derived from an EMBL/GenBank/DDBJ whole genome shotgun (WGS) entry which is preliminary data.</text>
</comment>
<sequence length="200" mass="23214">MAPAPRTIKTHLPFSLLPPDILETCKVVYVTRNLRDVCVSLLPPPEFLGLGGIHRRLFRLYLQAPFWGHLKEAWAKRQHRNLLFLFYEDMKENHMREVKRLDAFLGTGLSEEQLRQVAEHTSISQMKSRSSVNPPLSVYTERARKEGRKDFIRKGAIGDWVNYFTPELETKFQAWLKTGEEIAKEIPFKYKAELADTSGK</sequence>
<dbReference type="AlphaFoldDB" id="A0AAW0SCX9"/>
<dbReference type="PANTHER" id="PTHR11783">
    <property type="entry name" value="SULFOTRANSFERASE SULT"/>
    <property type="match status" value="1"/>
</dbReference>
<name>A0AAW0SCX9_SCYPA</name>
<comment type="similarity">
    <text evidence="1">Belongs to the sulfotransferase 1 family.</text>
</comment>
<dbReference type="SUPFAM" id="SSF52540">
    <property type="entry name" value="P-loop containing nucleoside triphosphate hydrolases"/>
    <property type="match status" value="1"/>
</dbReference>
<evidence type="ECO:0000256" key="1">
    <source>
        <dbReference type="ARBA" id="ARBA00005771"/>
    </source>
</evidence>
<evidence type="ECO:0000313" key="4">
    <source>
        <dbReference type="EMBL" id="KAK8373138.1"/>
    </source>
</evidence>
<gene>
    <name evidence="4" type="ORF">O3P69_011031</name>
</gene>
<dbReference type="Gene3D" id="3.40.50.300">
    <property type="entry name" value="P-loop containing nucleotide triphosphate hydrolases"/>
    <property type="match status" value="1"/>
</dbReference>
<organism evidence="4 5">
    <name type="scientific">Scylla paramamosain</name>
    <name type="common">Mud crab</name>
    <dbReference type="NCBI Taxonomy" id="85552"/>
    <lineage>
        <taxon>Eukaryota</taxon>
        <taxon>Metazoa</taxon>
        <taxon>Ecdysozoa</taxon>
        <taxon>Arthropoda</taxon>
        <taxon>Crustacea</taxon>
        <taxon>Multicrustacea</taxon>
        <taxon>Malacostraca</taxon>
        <taxon>Eumalacostraca</taxon>
        <taxon>Eucarida</taxon>
        <taxon>Decapoda</taxon>
        <taxon>Pleocyemata</taxon>
        <taxon>Brachyura</taxon>
        <taxon>Eubrachyura</taxon>
        <taxon>Portunoidea</taxon>
        <taxon>Portunidae</taxon>
        <taxon>Portuninae</taxon>
        <taxon>Scylla</taxon>
    </lineage>
</organism>